<dbReference type="AlphaFoldDB" id="X1AQD7"/>
<dbReference type="EMBL" id="BART01004504">
    <property type="protein sequence ID" value="GAG71577.1"/>
    <property type="molecule type" value="Genomic_DNA"/>
</dbReference>
<name>X1AQD7_9ZZZZ</name>
<dbReference type="Pfam" id="PF00881">
    <property type="entry name" value="Nitroreductase"/>
    <property type="match status" value="1"/>
</dbReference>
<proteinExistence type="predicted"/>
<sequence>VQDRSTVITISEHITERLTKLVSALEDPKGRDLLKKSRSEEEIRQAVENLPSIKRKLVMIEKGIDFWCWNGELIIIHGDKNEGGISSNGALAAAHIMLAAETLGLGACSLGYLTGFINKYQTIRDLIKIPSNHTVGYCLTMGYPDVKYKRIPARKQLRVQWF</sequence>
<dbReference type="GO" id="GO:0016491">
    <property type="term" value="F:oxidoreductase activity"/>
    <property type="evidence" value="ECO:0007669"/>
    <property type="project" value="InterPro"/>
</dbReference>
<dbReference type="InterPro" id="IPR029479">
    <property type="entry name" value="Nitroreductase"/>
</dbReference>
<reference evidence="2" key="1">
    <citation type="journal article" date="2014" name="Front. Microbiol.">
        <title>High frequency of phylogenetically diverse reductive dehalogenase-homologous genes in deep subseafloor sedimentary metagenomes.</title>
        <authorList>
            <person name="Kawai M."/>
            <person name="Futagami T."/>
            <person name="Toyoda A."/>
            <person name="Takaki Y."/>
            <person name="Nishi S."/>
            <person name="Hori S."/>
            <person name="Arai W."/>
            <person name="Tsubouchi T."/>
            <person name="Morono Y."/>
            <person name="Uchiyama I."/>
            <person name="Ito T."/>
            <person name="Fujiyama A."/>
            <person name="Inagaki F."/>
            <person name="Takami H."/>
        </authorList>
    </citation>
    <scope>NUCLEOTIDE SEQUENCE</scope>
    <source>
        <strain evidence="2">Expedition CK06-06</strain>
    </source>
</reference>
<evidence type="ECO:0000313" key="2">
    <source>
        <dbReference type="EMBL" id="GAG71577.1"/>
    </source>
</evidence>
<gene>
    <name evidence="2" type="ORF">S01H4_11252</name>
</gene>
<evidence type="ECO:0000259" key="1">
    <source>
        <dbReference type="Pfam" id="PF00881"/>
    </source>
</evidence>
<dbReference type="SUPFAM" id="SSF55469">
    <property type="entry name" value="FMN-dependent nitroreductase-like"/>
    <property type="match status" value="1"/>
</dbReference>
<comment type="caution">
    <text evidence="2">The sequence shown here is derived from an EMBL/GenBank/DDBJ whole genome shotgun (WGS) entry which is preliminary data.</text>
</comment>
<feature type="domain" description="Nitroreductase" evidence="1">
    <location>
        <begin position="11"/>
        <end position="143"/>
    </location>
</feature>
<accession>X1AQD7</accession>
<dbReference type="InterPro" id="IPR000415">
    <property type="entry name" value="Nitroreductase-like"/>
</dbReference>
<dbReference type="Gene3D" id="3.40.109.10">
    <property type="entry name" value="NADH Oxidase"/>
    <property type="match status" value="1"/>
</dbReference>
<organism evidence="2">
    <name type="scientific">marine sediment metagenome</name>
    <dbReference type="NCBI Taxonomy" id="412755"/>
    <lineage>
        <taxon>unclassified sequences</taxon>
        <taxon>metagenomes</taxon>
        <taxon>ecological metagenomes</taxon>
    </lineage>
</organism>
<feature type="non-terminal residue" evidence="2">
    <location>
        <position position="1"/>
    </location>
</feature>
<protein>
    <recommendedName>
        <fullName evidence="1">Nitroreductase domain-containing protein</fullName>
    </recommendedName>
</protein>